<keyword evidence="2 3" id="KW-0560">Oxidoreductase</keyword>
<dbReference type="NCBIfam" id="NF009466">
    <property type="entry name" value="PRK12826.1-2"/>
    <property type="match status" value="1"/>
</dbReference>
<dbReference type="InterPro" id="IPR036291">
    <property type="entry name" value="NAD(P)-bd_dom_sf"/>
</dbReference>
<dbReference type="GO" id="GO:0016491">
    <property type="term" value="F:oxidoreductase activity"/>
    <property type="evidence" value="ECO:0007669"/>
    <property type="project" value="UniProtKB-KW"/>
</dbReference>
<protein>
    <submittedName>
        <fullName evidence="3">SDR family NAD(P)-dependent oxidoreductase</fullName>
        <ecNumber evidence="3">1.1.1.-</ecNumber>
    </submittedName>
</protein>
<comment type="similarity">
    <text evidence="1">Belongs to the short-chain dehydrogenases/reductases (SDR) family.</text>
</comment>
<reference evidence="4" key="1">
    <citation type="journal article" date="2019" name="Int. J. Syst. Evol. Microbiol.">
        <title>The Global Catalogue of Microorganisms (GCM) 10K type strain sequencing project: providing services to taxonomists for standard genome sequencing and annotation.</title>
        <authorList>
            <consortium name="The Broad Institute Genomics Platform"/>
            <consortium name="The Broad Institute Genome Sequencing Center for Infectious Disease"/>
            <person name="Wu L."/>
            <person name="Ma J."/>
        </authorList>
    </citation>
    <scope>NUCLEOTIDE SEQUENCE [LARGE SCALE GENOMIC DNA]</scope>
    <source>
        <strain evidence="4">CGMCC 4.1434</strain>
    </source>
</reference>
<evidence type="ECO:0000313" key="4">
    <source>
        <dbReference type="Proteomes" id="UP001596109"/>
    </source>
</evidence>
<dbReference type="Proteomes" id="UP001596109">
    <property type="component" value="Unassembled WGS sequence"/>
</dbReference>
<comment type="caution">
    <text evidence="3">The sequence shown here is derived from an EMBL/GenBank/DDBJ whole genome shotgun (WGS) entry which is preliminary data.</text>
</comment>
<dbReference type="PRINTS" id="PR00081">
    <property type="entry name" value="GDHRDH"/>
</dbReference>
<dbReference type="EC" id="1.1.1.-" evidence="3"/>
<name>A0ABW0TJP2_9BACL</name>
<dbReference type="SUPFAM" id="SSF51735">
    <property type="entry name" value="NAD(P)-binding Rossmann-fold domains"/>
    <property type="match status" value="1"/>
</dbReference>
<proteinExistence type="inferred from homology"/>
<dbReference type="EMBL" id="JBHSNO010000005">
    <property type="protein sequence ID" value="MFC5589402.1"/>
    <property type="molecule type" value="Genomic_DNA"/>
</dbReference>
<dbReference type="PRINTS" id="PR00080">
    <property type="entry name" value="SDRFAMILY"/>
</dbReference>
<dbReference type="Pfam" id="PF13561">
    <property type="entry name" value="adh_short_C2"/>
    <property type="match status" value="1"/>
</dbReference>
<dbReference type="PANTHER" id="PTHR42760:SF133">
    <property type="entry name" value="3-OXOACYL-[ACYL-CARRIER-PROTEIN] REDUCTASE"/>
    <property type="match status" value="1"/>
</dbReference>
<evidence type="ECO:0000256" key="1">
    <source>
        <dbReference type="ARBA" id="ARBA00006484"/>
    </source>
</evidence>
<gene>
    <name evidence="3" type="ORF">ACFPRA_10920</name>
</gene>
<accession>A0ABW0TJP2</accession>
<evidence type="ECO:0000313" key="3">
    <source>
        <dbReference type="EMBL" id="MFC5589402.1"/>
    </source>
</evidence>
<dbReference type="Gene3D" id="3.40.50.720">
    <property type="entry name" value="NAD(P)-binding Rossmann-like Domain"/>
    <property type="match status" value="1"/>
</dbReference>
<dbReference type="PANTHER" id="PTHR42760">
    <property type="entry name" value="SHORT-CHAIN DEHYDROGENASES/REDUCTASES FAMILY MEMBER"/>
    <property type="match status" value="1"/>
</dbReference>
<organism evidence="3 4">
    <name type="scientific">Sporosarcina soli</name>
    <dbReference type="NCBI Taxonomy" id="334736"/>
    <lineage>
        <taxon>Bacteria</taxon>
        <taxon>Bacillati</taxon>
        <taxon>Bacillota</taxon>
        <taxon>Bacilli</taxon>
        <taxon>Bacillales</taxon>
        <taxon>Caryophanaceae</taxon>
        <taxon>Sporosarcina</taxon>
    </lineage>
</organism>
<keyword evidence="4" id="KW-1185">Reference proteome</keyword>
<dbReference type="RefSeq" id="WP_381434021.1">
    <property type="nucleotide sequence ID" value="NZ_JBHSNO010000005.1"/>
</dbReference>
<dbReference type="InterPro" id="IPR002347">
    <property type="entry name" value="SDR_fam"/>
</dbReference>
<sequence length="251" mass="26837">MNTIQKVAIVTGAGQGLGLAIAQKLLSEGMNVAFVDVNERLLAEVQQSDLLTHFDSSKYMFLTVDVSDVLAIQASIHTIVESWGRVDVLVNNAGVRKETAIEDVTEEEWNLILSVNLGGTFFYSQAVLETMKKQQSGRIINISSFGGQAGPLSSGAHYCASKAGQLVLTKAFARSLADQGITVNAVAPAAIETPEMDNMDPTKLEKMQASIPVQRFGKAEEVADMVSYLASDAAGYITGSTFDINGGLLMR</sequence>
<evidence type="ECO:0000256" key="2">
    <source>
        <dbReference type="ARBA" id="ARBA00023002"/>
    </source>
</evidence>